<dbReference type="Proteomes" id="UP000199537">
    <property type="component" value="Unassembled WGS sequence"/>
</dbReference>
<evidence type="ECO:0000313" key="9">
    <source>
        <dbReference type="EMBL" id="SFV28658.1"/>
    </source>
</evidence>
<dbReference type="EMBL" id="FPCJ01000001">
    <property type="protein sequence ID" value="SFV28658.1"/>
    <property type="molecule type" value="Genomic_DNA"/>
</dbReference>
<proteinExistence type="predicted"/>
<feature type="transmembrane region" description="Helical" evidence="8">
    <location>
        <begin position="322"/>
        <end position="342"/>
    </location>
</feature>
<feature type="transmembrane region" description="Helical" evidence="8">
    <location>
        <begin position="380"/>
        <end position="400"/>
    </location>
</feature>
<evidence type="ECO:0000313" key="10">
    <source>
        <dbReference type="Proteomes" id="UP000199537"/>
    </source>
</evidence>
<feature type="transmembrane region" description="Helical" evidence="8">
    <location>
        <begin position="20"/>
        <end position="38"/>
    </location>
</feature>
<keyword evidence="5 8" id="KW-0812">Transmembrane</keyword>
<feature type="transmembrane region" description="Helical" evidence="8">
    <location>
        <begin position="80"/>
        <end position="101"/>
    </location>
</feature>
<gene>
    <name evidence="9" type="ORF">SAMN05660895_0380</name>
</gene>
<feature type="transmembrane region" description="Helical" evidence="8">
    <location>
        <begin position="230"/>
        <end position="249"/>
    </location>
</feature>
<protein>
    <recommendedName>
        <fullName evidence="11">Dolichyl-phosphate-mannose-protein mannosyltransferase</fullName>
    </recommendedName>
</protein>
<dbReference type="PANTHER" id="PTHR33908">
    <property type="entry name" value="MANNOSYLTRANSFERASE YKCB-RELATED"/>
    <property type="match status" value="1"/>
</dbReference>
<keyword evidence="2" id="KW-1003">Cell membrane</keyword>
<keyword evidence="10" id="KW-1185">Reference proteome</keyword>
<evidence type="ECO:0000256" key="1">
    <source>
        <dbReference type="ARBA" id="ARBA00004651"/>
    </source>
</evidence>
<feature type="transmembrane region" description="Helical" evidence="8">
    <location>
        <begin position="354"/>
        <end position="373"/>
    </location>
</feature>
<feature type="transmembrane region" description="Helical" evidence="8">
    <location>
        <begin position="205"/>
        <end position="221"/>
    </location>
</feature>
<dbReference type="GO" id="GO:0005886">
    <property type="term" value="C:plasma membrane"/>
    <property type="evidence" value="ECO:0007669"/>
    <property type="project" value="UniProtKB-SubCell"/>
</dbReference>
<comment type="subcellular location">
    <subcellularLocation>
        <location evidence="1">Cell membrane</location>
        <topology evidence="1">Multi-pass membrane protein</topology>
    </subcellularLocation>
</comment>
<organism evidence="9 10">
    <name type="scientific">Thermoflavifilum thermophilum</name>
    <dbReference type="NCBI Taxonomy" id="1393122"/>
    <lineage>
        <taxon>Bacteria</taxon>
        <taxon>Pseudomonadati</taxon>
        <taxon>Bacteroidota</taxon>
        <taxon>Chitinophagia</taxon>
        <taxon>Chitinophagales</taxon>
        <taxon>Chitinophagaceae</taxon>
        <taxon>Thermoflavifilum</taxon>
    </lineage>
</organism>
<evidence type="ECO:0008006" key="11">
    <source>
        <dbReference type="Google" id="ProtNLM"/>
    </source>
</evidence>
<dbReference type="GO" id="GO:0016763">
    <property type="term" value="F:pentosyltransferase activity"/>
    <property type="evidence" value="ECO:0007669"/>
    <property type="project" value="TreeGrafter"/>
</dbReference>
<evidence type="ECO:0000256" key="3">
    <source>
        <dbReference type="ARBA" id="ARBA00022676"/>
    </source>
</evidence>
<evidence type="ECO:0000256" key="5">
    <source>
        <dbReference type="ARBA" id="ARBA00022692"/>
    </source>
</evidence>
<reference evidence="10" key="1">
    <citation type="submission" date="2016-10" db="EMBL/GenBank/DDBJ databases">
        <authorList>
            <person name="Varghese N."/>
            <person name="Submissions S."/>
        </authorList>
    </citation>
    <scope>NUCLEOTIDE SEQUENCE [LARGE SCALE GENOMIC DNA]</scope>
    <source>
        <strain evidence="10">DSM 14807</strain>
    </source>
</reference>
<dbReference type="GO" id="GO:0009103">
    <property type="term" value="P:lipopolysaccharide biosynthetic process"/>
    <property type="evidence" value="ECO:0007669"/>
    <property type="project" value="UniProtKB-ARBA"/>
</dbReference>
<accession>A0A1I7N1Z4</accession>
<feature type="transmembrane region" description="Helical" evidence="8">
    <location>
        <begin position="107"/>
        <end position="127"/>
    </location>
</feature>
<keyword evidence="6 8" id="KW-1133">Transmembrane helix</keyword>
<feature type="transmembrane region" description="Helical" evidence="8">
    <location>
        <begin position="291"/>
        <end position="310"/>
    </location>
</feature>
<keyword evidence="3" id="KW-0328">Glycosyltransferase</keyword>
<dbReference type="PANTHER" id="PTHR33908:SF11">
    <property type="entry name" value="MEMBRANE PROTEIN"/>
    <property type="match status" value="1"/>
</dbReference>
<feature type="transmembrane region" description="Helical" evidence="8">
    <location>
        <begin position="163"/>
        <end position="179"/>
    </location>
</feature>
<evidence type="ECO:0000256" key="4">
    <source>
        <dbReference type="ARBA" id="ARBA00022679"/>
    </source>
</evidence>
<dbReference type="InterPro" id="IPR050297">
    <property type="entry name" value="LipidA_mod_glycosyltrf_83"/>
</dbReference>
<evidence type="ECO:0000256" key="8">
    <source>
        <dbReference type="SAM" id="Phobius"/>
    </source>
</evidence>
<evidence type="ECO:0000256" key="2">
    <source>
        <dbReference type="ARBA" id="ARBA00022475"/>
    </source>
</evidence>
<keyword evidence="7 8" id="KW-0472">Membrane</keyword>
<keyword evidence="4" id="KW-0808">Transferase</keyword>
<evidence type="ECO:0000256" key="6">
    <source>
        <dbReference type="ARBA" id="ARBA00022989"/>
    </source>
</evidence>
<name>A0A1I7N1Z4_9BACT</name>
<dbReference type="AlphaFoldDB" id="A0A1I7N1Z4"/>
<sequence length="532" mass="60657">MPNFGTGMASSFFRFHFASWWKTLLVALLGVCILLAYFHHSGIGISPDAVNYLSTAEEWLRTGRFDNYHHQPLVDFPIGYPLWMACWMKLAAGLGIMHISLASLMHLAVVSNIILFLILIFVSDALLQQFIYLKEKHRLLLLSIFVTSPCLLEIYSYAWSETLFLPLCILSLLWILKYLKQGSWMELCIAALWCAMAWMTRYAGIAMVLTGIFLIVFASAERKYTFPKRLLYAFVFGCISTSIMVVNLYRNRIAGGFAAGAREKSFTSFAENLRQAGDVIADWWPVFNHQINLILISAVLLCGVLCCLYLKKQKNYTAELGMMSLAMIYLFFITIIASISRFQTLDSRLLSPAYIPLLAGFAGGLQAGAARFVHHHTKRLRWFVLAGFACWIAFQANNWIQNAENYDGIKDAGIPGYTEDGWQQSPAILYLMQHVGRLAQIPIWYSNADDAIYFFTRKQAYELPHKENPCERHLFEDTPQALIFWFDDADDPDLLEKTDLEKMPDVHLWKTFDGGAIYWKGSALPHVLQSLR</sequence>
<evidence type="ECO:0000256" key="7">
    <source>
        <dbReference type="ARBA" id="ARBA00023136"/>
    </source>
</evidence>